<accession>A0A8H6YDZ7</accession>
<dbReference type="InterPro" id="IPR032474">
    <property type="entry name" value="Argonaute_N"/>
</dbReference>
<dbReference type="Pfam" id="PF16486">
    <property type="entry name" value="ArgoN"/>
    <property type="match status" value="1"/>
</dbReference>
<sequence length="844" mass="96751">MAASVEPPNRFGTFGDPTRGRVYTNAFELPLTFPPRTFIFHYDVVITPGWVPKTEVKFNAIKSRDIIVRLQQQEPRIFNPVGAFDGKRNLFSFKRYPFASQSFKVRLDTDGQRQTKAVNVMVTYTREVDLQILRNLRQAPHQQLSSTLNLLNVFVQAQPKKDHLFNATSVFKYNERTIDKLSIAPLQLWRGVFQSVRPTFDRIVVNVDTTVGVVVPEESLVWVCQNYLRLRHLDAMTAHQFRELRLFLRGVKVVANHVGRQEPRTLKIRDLVDDVGAEVFEKIVRDGNSQHRVRISVAQHFLDTYNMTIRPRTLGVKGTRELFPITCCKTVEQLYRNKLSPDKAAKVLKFGLKNPREKFTDIKTEWAALDHRESEFLRGGGITFSASSNPLEVDGRILEPPKISYGASQYHPKGEIQVLERPGSWNMMEKTLFRPASVSSWVIVDFTQRSNSTKLTRFLRNLVFAMKNLGMAVSDPQQMAGNPQTADRVLTNACGTHKPNLLVVVLNEFDADLYVKVKRFGDIEHGIPTQCIKWNKNRWDASDRATSQYHANLILKINARMGGVNFVPPRADVSHPSPQSTLPSVAGVVSSWDPQACRYGASVRLQRSRLEIIEDLEAMVLDALDLFWRKNKCVPQRIYYFRDGVSEGQFEAIFSFENTAILNACREFAHFPLDEHKKKRVPNVAFIVCGKKHHTKFFPRDHSSTDTAGKHNCYAGLVVDRDFSHPHYVDFYLQSQQGLQGTSRPTHFTILSETRPSMNLMQALTYALCHCYSRATKSVKIPAPVYYADLICSRAKFHYDEDVDYFDDISVNSSDPGFKFKQLEYYVKHFHPVHPNLRDTMYFV</sequence>
<dbReference type="Gene3D" id="2.170.260.10">
    <property type="entry name" value="paz domain"/>
    <property type="match status" value="1"/>
</dbReference>
<evidence type="ECO:0000313" key="3">
    <source>
        <dbReference type="Proteomes" id="UP000623467"/>
    </source>
</evidence>
<dbReference type="SMART" id="SM00950">
    <property type="entry name" value="Piwi"/>
    <property type="match status" value="1"/>
</dbReference>
<dbReference type="InterPro" id="IPR003165">
    <property type="entry name" value="Piwi"/>
</dbReference>
<name>A0A8H6YDZ7_9AGAR</name>
<dbReference type="InterPro" id="IPR036397">
    <property type="entry name" value="RNaseH_sf"/>
</dbReference>
<dbReference type="InterPro" id="IPR036085">
    <property type="entry name" value="PAZ_dom_sf"/>
</dbReference>
<gene>
    <name evidence="2" type="ORF">MSAN_01278000</name>
</gene>
<dbReference type="PANTHER" id="PTHR22891">
    <property type="entry name" value="EUKARYOTIC TRANSLATION INITIATION FACTOR 2C"/>
    <property type="match status" value="1"/>
</dbReference>
<dbReference type="SMART" id="SM01163">
    <property type="entry name" value="DUF1785"/>
    <property type="match status" value="1"/>
</dbReference>
<comment type="caution">
    <text evidence="2">The sequence shown here is derived from an EMBL/GenBank/DDBJ whole genome shotgun (WGS) entry which is preliminary data.</text>
</comment>
<dbReference type="Gene3D" id="3.40.50.2300">
    <property type="match status" value="1"/>
</dbReference>
<feature type="domain" description="Piwi" evidence="1">
    <location>
        <begin position="501"/>
        <end position="800"/>
    </location>
</feature>
<dbReference type="GO" id="GO:0003676">
    <property type="term" value="F:nucleic acid binding"/>
    <property type="evidence" value="ECO:0007669"/>
    <property type="project" value="InterPro"/>
</dbReference>
<dbReference type="EMBL" id="JACAZH010000009">
    <property type="protein sequence ID" value="KAF7359355.1"/>
    <property type="molecule type" value="Genomic_DNA"/>
</dbReference>
<dbReference type="InterPro" id="IPR014811">
    <property type="entry name" value="ArgoL1"/>
</dbReference>
<dbReference type="SUPFAM" id="SSF101690">
    <property type="entry name" value="PAZ domain"/>
    <property type="match status" value="1"/>
</dbReference>
<reference evidence="2" key="1">
    <citation type="submission" date="2020-05" db="EMBL/GenBank/DDBJ databases">
        <title>Mycena genomes resolve the evolution of fungal bioluminescence.</title>
        <authorList>
            <person name="Tsai I.J."/>
        </authorList>
    </citation>
    <scope>NUCLEOTIDE SEQUENCE</scope>
    <source>
        <strain evidence="2">160909Yilan</strain>
    </source>
</reference>
<dbReference type="Proteomes" id="UP000623467">
    <property type="component" value="Unassembled WGS sequence"/>
</dbReference>
<dbReference type="InterPro" id="IPR012337">
    <property type="entry name" value="RNaseH-like_sf"/>
</dbReference>
<dbReference type="Pfam" id="PF16487">
    <property type="entry name" value="ArgoMid"/>
    <property type="match status" value="1"/>
</dbReference>
<organism evidence="2 3">
    <name type="scientific">Mycena sanguinolenta</name>
    <dbReference type="NCBI Taxonomy" id="230812"/>
    <lineage>
        <taxon>Eukaryota</taxon>
        <taxon>Fungi</taxon>
        <taxon>Dikarya</taxon>
        <taxon>Basidiomycota</taxon>
        <taxon>Agaricomycotina</taxon>
        <taxon>Agaricomycetes</taxon>
        <taxon>Agaricomycetidae</taxon>
        <taxon>Agaricales</taxon>
        <taxon>Marasmiineae</taxon>
        <taxon>Mycenaceae</taxon>
        <taxon>Mycena</taxon>
    </lineage>
</organism>
<dbReference type="Pfam" id="PF08699">
    <property type="entry name" value="ArgoL1"/>
    <property type="match status" value="1"/>
</dbReference>
<dbReference type="AlphaFoldDB" id="A0A8H6YDZ7"/>
<dbReference type="Pfam" id="PF02171">
    <property type="entry name" value="Piwi"/>
    <property type="match status" value="1"/>
</dbReference>
<dbReference type="SUPFAM" id="SSF53098">
    <property type="entry name" value="Ribonuclease H-like"/>
    <property type="match status" value="1"/>
</dbReference>
<dbReference type="PROSITE" id="PS50822">
    <property type="entry name" value="PIWI"/>
    <property type="match status" value="1"/>
</dbReference>
<dbReference type="Gene3D" id="3.30.420.10">
    <property type="entry name" value="Ribonuclease H-like superfamily/Ribonuclease H"/>
    <property type="match status" value="1"/>
</dbReference>
<keyword evidence="3" id="KW-1185">Reference proteome</keyword>
<proteinExistence type="predicted"/>
<dbReference type="OrthoDB" id="10252740at2759"/>
<protein>
    <submittedName>
        <fullName evidence="2">Protein argonaute-2</fullName>
    </submittedName>
</protein>
<dbReference type="InterPro" id="IPR032473">
    <property type="entry name" value="Argonaute_Mid_dom"/>
</dbReference>
<evidence type="ECO:0000313" key="2">
    <source>
        <dbReference type="EMBL" id="KAF7359355.1"/>
    </source>
</evidence>
<evidence type="ECO:0000259" key="1">
    <source>
        <dbReference type="PROSITE" id="PS50822"/>
    </source>
</evidence>